<organism evidence="9 10">
    <name type="scientific">Gulbenkiania indica</name>
    <dbReference type="NCBI Taxonomy" id="375574"/>
    <lineage>
        <taxon>Bacteria</taxon>
        <taxon>Pseudomonadati</taxon>
        <taxon>Pseudomonadota</taxon>
        <taxon>Betaproteobacteria</taxon>
        <taxon>Neisseriales</taxon>
        <taxon>Chromobacteriaceae</taxon>
        <taxon>Gulbenkiania</taxon>
    </lineage>
</organism>
<dbReference type="STRING" id="375574.GCA_001418035_02116"/>
<evidence type="ECO:0000256" key="4">
    <source>
        <dbReference type="ARBA" id="ARBA00022737"/>
    </source>
</evidence>
<dbReference type="SUPFAM" id="SSF56024">
    <property type="entry name" value="Phospholipase D/nuclease"/>
    <property type="match status" value="2"/>
</dbReference>
<dbReference type="GO" id="GO:0008444">
    <property type="term" value="F:CDP-diacylglycerol-glycerol-3-phosphate 3-phosphatidyltransferase activity"/>
    <property type="evidence" value="ECO:0007669"/>
    <property type="project" value="InterPro"/>
</dbReference>
<feature type="domain" description="PLD phosphodiesterase" evidence="8">
    <location>
        <begin position="354"/>
        <end position="381"/>
    </location>
</feature>
<evidence type="ECO:0000256" key="3">
    <source>
        <dbReference type="ARBA" id="ARBA00022679"/>
    </source>
</evidence>
<dbReference type="InterPro" id="IPR001736">
    <property type="entry name" value="PLipase_D/transphosphatidylase"/>
</dbReference>
<evidence type="ECO:0000259" key="8">
    <source>
        <dbReference type="PROSITE" id="PS50035"/>
    </source>
</evidence>
<keyword evidence="5" id="KW-0443">Lipid metabolism</keyword>
<evidence type="ECO:0000256" key="6">
    <source>
        <dbReference type="ARBA" id="ARBA00023209"/>
    </source>
</evidence>
<evidence type="ECO:0000313" key="9">
    <source>
        <dbReference type="EMBL" id="CUA85261.1"/>
    </source>
</evidence>
<dbReference type="CDD" id="cd09136">
    <property type="entry name" value="PLDc_PSS_G_neg_2"/>
    <property type="match status" value="1"/>
</dbReference>
<keyword evidence="7" id="KW-1208">Phospholipid metabolism</keyword>
<dbReference type="NCBIfam" id="NF006946">
    <property type="entry name" value="PRK09428.1"/>
    <property type="match status" value="1"/>
</dbReference>
<proteinExistence type="inferred from homology"/>
<keyword evidence="6" id="KW-0594">Phospholipid biosynthesis</keyword>
<dbReference type="PANTHER" id="PTHR12586:SF1">
    <property type="entry name" value="CDP-DIACYLGLYCEROL--GLYCEROL-3-PHOSPHATE 3-PHOSPHATIDYLTRANSFERASE, MITOCHONDRIAL"/>
    <property type="match status" value="1"/>
</dbReference>
<dbReference type="InterPro" id="IPR025202">
    <property type="entry name" value="PLD-like_dom"/>
</dbReference>
<dbReference type="Proteomes" id="UP000243535">
    <property type="component" value="Unassembled WGS sequence"/>
</dbReference>
<dbReference type="GO" id="GO:0005829">
    <property type="term" value="C:cytosol"/>
    <property type="evidence" value="ECO:0007669"/>
    <property type="project" value="TreeGrafter"/>
</dbReference>
<evidence type="ECO:0000256" key="1">
    <source>
        <dbReference type="ARBA" id="ARBA00010682"/>
    </source>
</evidence>
<keyword evidence="4" id="KW-0677">Repeat</keyword>
<keyword evidence="10" id="KW-1185">Reference proteome</keyword>
<dbReference type="PROSITE" id="PS50035">
    <property type="entry name" value="PLD"/>
    <property type="match status" value="1"/>
</dbReference>
<dbReference type="PANTHER" id="PTHR12586">
    <property type="entry name" value="CDP-DIACYLGLYCEROL--SERINE O-PHOSPHATIDYLTRANSFERASE"/>
    <property type="match status" value="1"/>
</dbReference>
<accession>A0A0K6H360</accession>
<name>A0A0K6H360_9NEIS</name>
<evidence type="ECO:0000313" key="10">
    <source>
        <dbReference type="Proteomes" id="UP000243535"/>
    </source>
</evidence>
<keyword evidence="3" id="KW-0808">Transferase</keyword>
<dbReference type="SMART" id="SM00155">
    <property type="entry name" value="PLDc"/>
    <property type="match status" value="2"/>
</dbReference>
<evidence type="ECO:0000256" key="5">
    <source>
        <dbReference type="ARBA" id="ARBA00023098"/>
    </source>
</evidence>
<evidence type="ECO:0000256" key="7">
    <source>
        <dbReference type="ARBA" id="ARBA00023264"/>
    </source>
</evidence>
<comment type="similarity">
    <text evidence="1">Belongs to the CDP-alcohol phosphatidyltransferase class-II family.</text>
</comment>
<keyword evidence="2" id="KW-0444">Lipid biosynthesis</keyword>
<dbReference type="GO" id="GO:0003882">
    <property type="term" value="F:CDP-diacylglycerol-serine O-phosphatidyltransferase activity"/>
    <property type="evidence" value="ECO:0007669"/>
    <property type="project" value="TreeGrafter"/>
</dbReference>
<dbReference type="Gene3D" id="3.30.870.10">
    <property type="entry name" value="Endonuclease Chain A"/>
    <property type="match status" value="2"/>
</dbReference>
<dbReference type="Pfam" id="PF13091">
    <property type="entry name" value="PLDc_2"/>
    <property type="match status" value="2"/>
</dbReference>
<sequence length="453" mass="51991">MRYRLPFRPFRPRRLPVTQPAFRLDADAVEVLDSTAAFRIRLLALIRAARSRIHIAALYLQEDEGGQEILDALYAAKAAQPGLDIRVFVDWHRARRGLVGQKKHAGNAAWYQAQAALHEASVPIYGVPVQTREIFGVFHLKGFVIDDTVIYSGASLNNVYLDKLGQYRYDRYHLIRQRDLAQAMSAWMTGMLSANPAVRRLDQPTLPDPAHNNRIRQFRAQLEQSQYALAGSTLSEGGGLSITPYLGLGKRNRLNRLILQLVEETSEHLTLCTPYFNLPTLLEQAIASLLRRGRTVTLIVGAKTANDFYIPPDQPFKSIGALPYLYEIRLRRFARQQQTAIDRQKLHIRLWQHDHHTYHLKGMWVDDRYQLLTGNNLNPRAFRLDLENALLIHDPDNRLQASREAELARILAHTSRIDHYSALETPHDYPPKVRQLLRRLGPVGIHRLLYRLL</sequence>
<dbReference type="AlphaFoldDB" id="A0A0K6H360"/>
<dbReference type="InterPro" id="IPR016270">
    <property type="entry name" value="PGS1"/>
</dbReference>
<protein>
    <submittedName>
        <fullName evidence="9">Phosphatidylserine/phosphatidylglycerophosphate/cardiolipin synthase or related enzyme</fullName>
    </submittedName>
</protein>
<reference evidence="10" key="1">
    <citation type="submission" date="2015-08" db="EMBL/GenBank/DDBJ databases">
        <authorList>
            <person name="Varghese N."/>
        </authorList>
    </citation>
    <scope>NUCLEOTIDE SEQUENCE [LARGE SCALE GENOMIC DNA]</scope>
    <source>
        <strain evidence="10">DSM 17901</strain>
    </source>
</reference>
<dbReference type="CDD" id="cd09134">
    <property type="entry name" value="PLDc_PSS_G_neg_1"/>
    <property type="match status" value="1"/>
</dbReference>
<dbReference type="EMBL" id="CYHA01000005">
    <property type="protein sequence ID" value="CUA85261.1"/>
    <property type="molecule type" value="Genomic_DNA"/>
</dbReference>
<dbReference type="GO" id="GO:0032049">
    <property type="term" value="P:cardiolipin biosynthetic process"/>
    <property type="evidence" value="ECO:0007669"/>
    <property type="project" value="InterPro"/>
</dbReference>
<dbReference type="PIRSF" id="PIRSF000850">
    <property type="entry name" value="Phospholipase_D_PSS"/>
    <property type="match status" value="1"/>
</dbReference>
<evidence type="ECO:0000256" key="2">
    <source>
        <dbReference type="ARBA" id="ARBA00022516"/>
    </source>
</evidence>
<dbReference type="OrthoDB" id="8543662at2"/>
<gene>
    <name evidence="9" type="ORF">Ga0061063_2331</name>
</gene>
<dbReference type="RefSeq" id="WP_141656741.1">
    <property type="nucleotide sequence ID" value="NZ_CYHA01000005.1"/>
</dbReference>